<dbReference type="Proteomes" id="UP001429580">
    <property type="component" value="Unassembled WGS sequence"/>
</dbReference>
<evidence type="ECO:0000313" key="2">
    <source>
        <dbReference type="EMBL" id="NIJ56688.1"/>
    </source>
</evidence>
<organism evidence="2 3">
    <name type="scientific">Pseudochelatococcus lubricantis</name>
    <dbReference type="NCBI Taxonomy" id="1538102"/>
    <lineage>
        <taxon>Bacteria</taxon>
        <taxon>Pseudomonadati</taxon>
        <taxon>Pseudomonadota</taxon>
        <taxon>Alphaproteobacteria</taxon>
        <taxon>Hyphomicrobiales</taxon>
        <taxon>Chelatococcaceae</taxon>
        <taxon>Pseudochelatococcus</taxon>
    </lineage>
</organism>
<sequence>MFETVLIFAAGFLAASVLALMILPGVNARAGRLARRRLAAQFPISIDELTAQMDYVRAEGAIAVRKVERQLEKERAAHAQDRAGSGTVEAALRQQMMADASALASLRREHDASTQENVRLTAELDAMTEDRDARRIAIAGLETRLASLTAGSAAQENALLRKRITEVAERIAVLTGTEDAPAPPVEADTPDVPRKKASAG</sequence>
<accession>A0ABX0UUP7</accession>
<dbReference type="RefSeq" id="WP_166948364.1">
    <property type="nucleotide sequence ID" value="NZ_JAASQI010000001.1"/>
</dbReference>
<name>A0ABX0UUP7_9HYPH</name>
<keyword evidence="3" id="KW-1185">Reference proteome</keyword>
<evidence type="ECO:0000313" key="3">
    <source>
        <dbReference type="Proteomes" id="UP001429580"/>
    </source>
</evidence>
<evidence type="ECO:0000256" key="1">
    <source>
        <dbReference type="SAM" id="MobiDB-lite"/>
    </source>
</evidence>
<dbReference type="EMBL" id="JAASQI010000001">
    <property type="protein sequence ID" value="NIJ56688.1"/>
    <property type="molecule type" value="Genomic_DNA"/>
</dbReference>
<comment type="caution">
    <text evidence="2">The sequence shown here is derived from an EMBL/GenBank/DDBJ whole genome shotgun (WGS) entry which is preliminary data.</text>
</comment>
<protein>
    <submittedName>
        <fullName evidence="2">Chromosome segregation ATPase</fullName>
    </submittedName>
</protein>
<feature type="region of interest" description="Disordered" evidence="1">
    <location>
        <begin position="175"/>
        <end position="200"/>
    </location>
</feature>
<reference evidence="2 3" key="1">
    <citation type="submission" date="2020-03" db="EMBL/GenBank/DDBJ databases">
        <title>Genomic Encyclopedia of Type Strains, Phase IV (KMG-IV): sequencing the most valuable type-strain genomes for metagenomic binning, comparative biology and taxonomic classification.</title>
        <authorList>
            <person name="Goeker M."/>
        </authorList>
    </citation>
    <scope>NUCLEOTIDE SEQUENCE [LARGE SCALE GENOMIC DNA]</scope>
    <source>
        <strain evidence="2 3">DSM 103870</strain>
    </source>
</reference>
<proteinExistence type="predicted"/>
<gene>
    <name evidence="2" type="ORF">FHS82_000501</name>
</gene>